<accession>A0A931J2G0</accession>
<sequence>MSDEPWGFAPPPFKAAEALVQLQRALRDQGLKERERGFEQAGKRVLEYELGEGQIAIRLAQRLQTNTPNWDRFALKSAADQRKLLDEVKKRLARWRDED</sequence>
<proteinExistence type="predicted"/>
<keyword evidence="2" id="KW-1185">Reference proteome</keyword>
<protein>
    <submittedName>
        <fullName evidence="1">Uncharacterized protein</fullName>
    </submittedName>
</protein>
<dbReference type="Proteomes" id="UP000613266">
    <property type="component" value="Unassembled WGS sequence"/>
</dbReference>
<dbReference type="AlphaFoldDB" id="A0A931J2G0"/>
<evidence type="ECO:0000313" key="1">
    <source>
        <dbReference type="EMBL" id="MBH9577523.1"/>
    </source>
</evidence>
<dbReference type="RefSeq" id="WP_198111301.1">
    <property type="nucleotide sequence ID" value="NZ_JAEDAK010000007.1"/>
</dbReference>
<organism evidence="1 2">
    <name type="scientific">Inhella proteolytica</name>
    <dbReference type="NCBI Taxonomy" id="2795029"/>
    <lineage>
        <taxon>Bacteria</taxon>
        <taxon>Pseudomonadati</taxon>
        <taxon>Pseudomonadota</taxon>
        <taxon>Betaproteobacteria</taxon>
        <taxon>Burkholderiales</taxon>
        <taxon>Sphaerotilaceae</taxon>
        <taxon>Inhella</taxon>
    </lineage>
</organism>
<comment type="caution">
    <text evidence="1">The sequence shown here is derived from an EMBL/GenBank/DDBJ whole genome shotgun (WGS) entry which is preliminary data.</text>
</comment>
<dbReference type="EMBL" id="JAEDAK010000007">
    <property type="protein sequence ID" value="MBH9577523.1"/>
    <property type="molecule type" value="Genomic_DNA"/>
</dbReference>
<evidence type="ECO:0000313" key="2">
    <source>
        <dbReference type="Proteomes" id="UP000613266"/>
    </source>
</evidence>
<reference evidence="1" key="1">
    <citation type="submission" date="2020-12" db="EMBL/GenBank/DDBJ databases">
        <title>The genome sequence of Inhella sp. 1Y17.</title>
        <authorList>
            <person name="Liu Y."/>
        </authorList>
    </citation>
    <scope>NUCLEOTIDE SEQUENCE</scope>
    <source>
        <strain evidence="1">1Y17</strain>
    </source>
</reference>
<gene>
    <name evidence="1" type="ORF">I7X39_11485</name>
</gene>
<name>A0A931J2G0_9BURK</name>